<feature type="transmembrane region" description="Helical" evidence="8">
    <location>
        <begin position="12"/>
        <end position="32"/>
    </location>
</feature>
<dbReference type="Pfam" id="PF06146">
    <property type="entry name" value="PsiE"/>
    <property type="match status" value="1"/>
</dbReference>
<keyword evidence="7 8" id="KW-0472">Membrane</keyword>
<reference evidence="9" key="1">
    <citation type="submission" date="2018-06" db="EMBL/GenBank/DDBJ databases">
        <authorList>
            <person name="Zhirakovskaya E."/>
        </authorList>
    </citation>
    <scope>NUCLEOTIDE SEQUENCE</scope>
</reference>
<evidence type="ECO:0000313" key="9">
    <source>
        <dbReference type="EMBL" id="VAX02429.1"/>
    </source>
</evidence>
<sequence length="144" mass="16117">MTGKTYQASRRLLKLIEYAGLAIITIATLIAGAQEILRMVDERLVTLADLLLLFIYLEVVAMVAVYLDSGKLPVRMPLYIAIVALARYLALDIKNIDSWEVIAVAAAILILAGSALLIRYGKYRYPFPEGDRDQYREPSDNKPE</sequence>
<evidence type="ECO:0000256" key="4">
    <source>
        <dbReference type="ARBA" id="ARBA00022475"/>
    </source>
</evidence>
<dbReference type="AlphaFoldDB" id="A0A3B1A9L5"/>
<evidence type="ECO:0000256" key="5">
    <source>
        <dbReference type="ARBA" id="ARBA00022692"/>
    </source>
</evidence>
<evidence type="ECO:0000256" key="8">
    <source>
        <dbReference type="SAM" id="Phobius"/>
    </source>
</evidence>
<comment type="similarity">
    <text evidence="2">Belongs to the PsiE family.</text>
</comment>
<dbReference type="EMBL" id="UOFV01000316">
    <property type="protein sequence ID" value="VAX02429.1"/>
    <property type="molecule type" value="Genomic_DNA"/>
</dbReference>
<feature type="transmembrane region" description="Helical" evidence="8">
    <location>
        <begin position="99"/>
        <end position="118"/>
    </location>
</feature>
<evidence type="ECO:0000256" key="1">
    <source>
        <dbReference type="ARBA" id="ARBA00004429"/>
    </source>
</evidence>
<dbReference type="GO" id="GO:0005886">
    <property type="term" value="C:plasma membrane"/>
    <property type="evidence" value="ECO:0007669"/>
    <property type="project" value="UniProtKB-SubCell"/>
</dbReference>
<dbReference type="InterPro" id="IPR020948">
    <property type="entry name" value="P_starv_induced_PsiE-like"/>
</dbReference>
<comment type="subcellular location">
    <subcellularLocation>
        <location evidence="1">Cell inner membrane</location>
        <topology evidence="1">Multi-pass membrane protein</topology>
    </subcellularLocation>
</comment>
<dbReference type="PANTHER" id="PTHR37819">
    <property type="entry name" value="PROTEIN PSIE"/>
    <property type="match status" value="1"/>
</dbReference>
<dbReference type="GO" id="GO:0016036">
    <property type="term" value="P:cellular response to phosphate starvation"/>
    <property type="evidence" value="ECO:0007669"/>
    <property type="project" value="InterPro"/>
</dbReference>
<dbReference type="PIRSF" id="PIRSF029598">
    <property type="entry name" value="PsiE"/>
    <property type="match status" value="1"/>
</dbReference>
<keyword evidence="5 8" id="KW-0812">Transmembrane</keyword>
<dbReference type="InterPro" id="IPR009315">
    <property type="entry name" value="P_starv_induced_PsiE"/>
</dbReference>
<protein>
    <recommendedName>
        <fullName evidence="3">Protein PsiE</fullName>
    </recommendedName>
</protein>
<organism evidence="9">
    <name type="scientific">hydrothermal vent metagenome</name>
    <dbReference type="NCBI Taxonomy" id="652676"/>
    <lineage>
        <taxon>unclassified sequences</taxon>
        <taxon>metagenomes</taxon>
        <taxon>ecological metagenomes</taxon>
    </lineage>
</organism>
<evidence type="ECO:0000256" key="6">
    <source>
        <dbReference type="ARBA" id="ARBA00022989"/>
    </source>
</evidence>
<feature type="transmembrane region" description="Helical" evidence="8">
    <location>
        <begin position="76"/>
        <end position="93"/>
    </location>
</feature>
<dbReference type="PANTHER" id="PTHR37819:SF1">
    <property type="entry name" value="PROTEIN PSIE"/>
    <property type="match status" value="1"/>
</dbReference>
<keyword evidence="6 8" id="KW-1133">Transmembrane helix</keyword>
<evidence type="ECO:0000256" key="7">
    <source>
        <dbReference type="ARBA" id="ARBA00023136"/>
    </source>
</evidence>
<proteinExistence type="inferred from homology"/>
<keyword evidence="4" id="KW-1003">Cell membrane</keyword>
<name>A0A3B1A9L5_9ZZZZ</name>
<evidence type="ECO:0000256" key="3">
    <source>
        <dbReference type="ARBA" id="ARBA00021903"/>
    </source>
</evidence>
<gene>
    <name evidence="9" type="ORF">MNBD_GAMMA19-622</name>
</gene>
<evidence type="ECO:0000256" key="2">
    <source>
        <dbReference type="ARBA" id="ARBA00005632"/>
    </source>
</evidence>
<feature type="transmembrane region" description="Helical" evidence="8">
    <location>
        <begin position="44"/>
        <end position="67"/>
    </location>
</feature>
<accession>A0A3B1A9L5</accession>